<dbReference type="InterPro" id="IPR019931">
    <property type="entry name" value="LPXTG_anchor"/>
</dbReference>
<protein>
    <submittedName>
        <fullName evidence="8">DUF5011 domain-containing protein</fullName>
    </submittedName>
</protein>
<keyword evidence="3" id="KW-0732">Signal</keyword>
<evidence type="ECO:0000256" key="1">
    <source>
        <dbReference type="ARBA" id="ARBA00022512"/>
    </source>
</evidence>
<keyword evidence="1" id="KW-0134">Cell wall</keyword>
<keyword evidence="6" id="KW-1133">Transmembrane helix</keyword>
<dbReference type="Gene3D" id="2.60.40.10">
    <property type="entry name" value="Immunoglobulins"/>
    <property type="match status" value="4"/>
</dbReference>
<dbReference type="InterPro" id="IPR022263">
    <property type="entry name" value="KxYKxGKxW"/>
</dbReference>
<feature type="compositionally biased region" description="Basic and acidic residues" evidence="5">
    <location>
        <begin position="187"/>
        <end position="201"/>
    </location>
</feature>
<dbReference type="SUPFAM" id="SSF52058">
    <property type="entry name" value="L domain-like"/>
    <property type="match status" value="1"/>
</dbReference>
<reference evidence="8 9" key="1">
    <citation type="submission" date="2019-01" db="EMBL/GenBank/DDBJ databases">
        <title>Draft genome sequence of Lactobacillus paraplantarum OSY-TC318, a Producer of the novel lantibiotic Paraplantaracin TC318.</title>
        <authorList>
            <person name="Hussein W.E."/>
            <person name="Huang E."/>
            <person name="Yousef A.E."/>
        </authorList>
    </citation>
    <scope>NUCLEOTIDE SEQUENCE [LARGE SCALE GENOMIC DNA]</scope>
    <source>
        <strain evidence="8 9">OSY-TC318</strain>
    </source>
</reference>
<dbReference type="AlphaFoldDB" id="A0A4Q9Y3X4"/>
<evidence type="ECO:0000256" key="5">
    <source>
        <dbReference type="SAM" id="MobiDB-lite"/>
    </source>
</evidence>
<dbReference type="InterPro" id="IPR011889">
    <property type="entry name" value="Liste_lipo_26"/>
</dbReference>
<comment type="caution">
    <text evidence="8">The sequence shown here is derived from an EMBL/GenBank/DDBJ whole genome shotgun (WGS) entry which is preliminary data.</text>
</comment>
<evidence type="ECO:0000256" key="3">
    <source>
        <dbReference type="ARBA" id="ARBA00022729"/>
    </source>
</evidence>
<dbReference type="Pfam" id="PF19258">
    <property type="entry name" value="KxYKxGKxW_sig"/>
    <property type="match status" value="1"/>
</dbReference>
<dbReference type="NCBIfam" id="TIGR01167">
    <property type="entry name" value="LPXTG_anchor"/>
    <property type="match status" value="1"/>
</dbReference>
<feature type="compositionally biased region" description="Basic and acidic residues" evidence="5">
    <location>
        <begin position="85"/>
        <end position="100"/>
    </location>
</feature>
<feature type="region of interest" description="Disordered" evidence="5">
    <location>
        <begin position="865"/>
        <end position="912"/>
    </location>
</feature>
<dbReference type="InterPro" id="IPR005046">
    <property type="entry name" value="DUF285"/>
</dbReference>
<dbReference type="InterPro" id="IPR022038">
    <property type="entry name" value="Ig-like_bact"/>
</dbReference>
<dbReference type="Proteomes" id="UP000292648">
    <property type="component" value="Unassembled WGS sequence"/>
</dbReference>
<keyword evidence="2" id="KW-0964">Secreted</keyword>
<dbReference type="InterPro" id="IPR013783">
    <property type="entry name" value="Ig-like_fold"/>
</dbReference>
<dbReference type="InterPro" id="IPR032675">
    <property type="entry name" value="LRR_dom_sf"/>
</dbReference>
<dbReference type="NCBIfam" id="TIGR02167">
    <property type="entry name" value="Liste_lipo_26"/>
    <property type="match status" value="2"/>
</dbReference>
<proteinExistence type="predicted"/>
<sequence>MTQSKKRYRMYKSGKVWVFAGMTLVALNLNMVNGRADERTDSENQIEQVTTPWLASGTEQQMATDEQLAALPLSDSSDVNTVESQVDKINDSVDGEREDANSIVEQPSDEPGSDEADAPNEQQADSQSSASQSLAAADTDDSEQPQTDNEFNQAVESPQDIEGHSKESSEPVLPKGQLGSDMTEVVRNPERPERLNEHRYEDNDAMTGTWKPDLKTDGIKWHFDANTGVLVLEGGEIYQTQDGNPWQSKSWLTRITKVIILNQVRIISNGGSFFEGLTNVECYEGLEKIDVSTATELQYFFADNIGVKELELSSWQVGNVVAMDYLFANSLGDSQLTTINISGWDTRKVRSAEAMFGLNERLTQIVGIESLNFGNLKYAAALFYKTGLAQLDLSKWVTNKLENFGGWFWGMSNLTSVKFGPQFKTDQVTWIQLLFAGCSRLTEVDLSGFDLRNVERNYGMFWGCASLQKITLGPLTNLAPAEFVSVGLMKVKANAQYTGYWVNTVDPNQRLTSRELIKLYSGKGTPIGTFVWEKNQAIIHAHDVTLEVGDDWNWADSIDGLTDQFGKPIDVQALYADNPRAVKLLGDRVNTSQPGTYRVTFKYAGKTVTALVIVTADQTSLNVHDTEVHAGGTWHAQDGFDGGTDKDGNSIDFNDVTVTGEVDTTKPGDYQITYTYGTQSHTVTVTVKENQSSLNLHQNQVTVHTDGQGSSTWRPQTNFHKATDSDGQLLDWSVIEVVGMPDWTVSGDYQVTYQFKDKTGQLVTATMTVTVVADEQTESQSELQVQDSTLNVGDKWQPSDNLVLAKDVNGDALTIADLVVTGAVDTSQAGVYEVTYQYTDASGQVLTRVVTITVIAAANNGNVDQPEIPIDGSDATQPGTADGDENGMTQSETPADGNEGQTAMPDDDQMGSGAVEVQAGDSGAPTMTNGMQTTATTDYRLTATANQAGNKQQELQPVHSDDTATTAKLGSANLPQTGESPSRANVMGTLLLGLTVLGGWLGFRSKKRQ</sequence>
<feature type="region of interest" description="Disordered" evidence="5">
    <location>
        <begin position="74"/>
        <end position="201"/>
    </location>
</feature>
<evidence type="ECO:0000256" key="4">
    <source>
        <dbReference type="ARBA" id="ARBA00023088"/>
    </source>
</evidence>
<feature type="transmembrane region" description="Helical" evidence="6">
    <location>
        <begin position="984"/>
        <end position="1003"/>
    </location>
</feature>
<evidence type="ECO:0000259" key="7">
    <source>
        <dbReference type="PROSITE" id="PS50847"/>
    </source>
</evidence>
<gene>
    <name evidence="8" type="ORF">EUZ87_11750</name>
</gene>
<organism evidence="8 9">
    <name type="scientific">Lactiplantibacillus paraplantarum</name>
    <dbReference type="NCBI Taxonomy" id="60520"/>
    <lineage>
        <taxon>Bacteria</taxon>
        <taxon>Bacillati</taxon>
        <taxon>Bacillota</taxon>
        <taxon>Bacilli</taxon>
        <taxon>Lactobacillales</taxon>
        <taxon>Lactobacillaceae</taxon>
        <taxon>Lactiplantibacillus</taxon>
    </lineage>
</organism>
<evidence type="ECO:0000313" key="9">
    <source>
        <dbReference type="Proteomes" id="UP000292648"/>
    </source>
</evidence>
<evidence type="ECO:0000313" key="8">
    <source>
        <dbReference type="EMBL" id="TBX39972.1"/>
    </source>
</evidence>
<keyword evidence="6" id="KW-0812">Transmembrane</keyword>
<feature type="compositionally biased region" description="Polar residues" evidence="5">
    <location>
        <begin position="144"/>
        <end position="156"/>
    </location>
</feature>
<dbReference type="NCBIfam" id="TIGR03715">
    <property type="entry name" value="KxYKxGKxW"/>
    <property type="match status" value="1"/>
</dbReference>
<feature type="compositionally biased region" description="Polar residues" evidence="5">
    <location>
        <begin position="74"/>
        <end position="84"/>
    </location>
</feature>
<dbReference type="Pfam" id="PF03382">
    <property type="entry name" value="DUF285"/>
    <property type="match status" value="1"/>
</dbReference>
<feature type="domain" description="Gram-positive cocci surface proteins LPxTG" evidence="7">
    <location>
        <begin position="974"/>
        <end position="1009"/>
    </location>
</feature>
<dbReference type="Gene3D" id="3.80.10.10">
    <property type="entry name" value="Ribonuclease Inhibitor"/>
    <property type="match status" value="1"/>
</dbReference>
<evidence type="ECO:0000256" key="2">
    <source>
        <dbReference type="ARBA" id="ARBA00022525"/>
    </source>
</evidence>
<dbReference type="PROSITE" id="PS50847">
    <property type="entry name" value="GRAM_POS_ANCHORING"/>
    <property type="match status" value="1"/>
</dbReference>
<dbReference type="Pfam" id="PF07523">
    <property type="entry name" value="Big_3"/>
    <property type="match status" value="4"/>
</dbReference>
<evidence type="ECO:0000256" key="6">
    <source>
        <dbReference type="SAM" id="Phobius"/>
    </source>
</evidence>
<name>A0A4Q9Y3X4_9LACO</name>
<feature type="compositionally biased region" description="Acidic residues" evidence="5">
    <location>
        <begin position="107"/>
        <end position="118"/>
    </location>
</feature>
<dbReference type="EMBL" id="SEHH01000085">
    <property type="protein sequence ID" value="TBX39972.1"/>
    <property type="molecule type" value="Genomic_DNA"/>
</dbReference>
<accession>A0A4Q9Y3X4</accession>
<keyword evidence="4" id="KW-0572">Peptidoglycan-anchor</keyword>
<feature type="compositionally biased region" description="Low complexity" evidence="5">
    <location>
        <begin position="122"/>
        <end position="137"/>
    </location>
</feature>
<keyword evidence="6" id="KW-0472">Membrane</keyword>